<dbReference type="Pfam" id="PF03724">
    <property type="entry name" value="META"/>
    <property type="match status" value="1"/>
</dbReference>
<dbReference type="PANTHER" id="PTHR35535">
    <property type="entry name" value="HEAT SHOCK PROTEIN HSLJ"/>
    <property type="match status" value="1"/>
</dbReference>
<dbReference type="EMBL" id="JBHTBX010000002">
    <property type="protein sequence ID" value="MFC7433672.1"/>
    <property type="molecule type" value="Genomic_DNA"/>
</dbReference>
<dbReference type="PANTHER" id="PTHR35535:SF2">
    <property type="entry name" value="DUF306 DOMAIN-CONTAINING PROTEIN"/>
    <property type="match status" value="1"/>
</dbReference>
<dbReference type="RefSeq" id="WP_382253993.1">
    <property type="nucleotide sequence ID" value="NZ_JBHTBX010000002.1"/>
</dbReference>
<evidence type="ECO:0000256" key="1">
    <source>
        <dbReference type="SAM" id="SignalP"/>
    </source>
</evidence>
<proteinExistence type="predicted"/>
<evidence type="ECO:0000313" key="4">
    <source>
        <dbReference type="Proteomes" id="UP001596495"/>
    </source>
</evidence>
<protein>
    <submittedName>
        <fullName evidence="3">META domain-containing protein</fullName>
    </submittedName>
</protein>
<dbReference type="Gene3D" id="2.40.128.270">
    <property type="match status" value="1"/>
</dbReference>
<keyword evidence="4" id="KW-1185">Reference proteome</keyword>
<dbReference type="Proteomes" id="UP001596495">
    <property type="component" value="Unassembled WGS sequence"/>
</dbReference>
<evidence type="ECO:0000259" key="2">
    <source>
        <dbReference type="Pfam" id="PF03724"/>
    </source>
</evidence>
<gene>
    <name evidence="3" type="ORF">ACFQNJ_04025</name>
</gene>
<dbReference type="InterPro" id="IPR053147">
    <property type="entry name" value="Hsp_HslJ-like"/>
</dbReference>
<evidence type="ECO:0000313" key="3">
    <source>
        <dbReference type="EMBL" id="MFC7433672.1"/>
    </source>
</evidence>
<dbReference type="InterPro" id="IPR005184">
    <property type="entry name" value="DUF306_Meta_HslJ"/>
</dbReference>
<feature type="chain" id="PRO_5047108205" evidence="1">
    <location>
        <begin position="30"/>
        <end position="142"/>
    </location>
</feature>
<feature type="signal peptide" evidence="1">
    <location>
        <begin position="1"/>
        <end position="29"/>
    </location>
</feature>
<reference evidence="4" key="1">
    <citation type="journal article" date="2019" name="Int. J. Syst. Evol. Microbiol.">
        <title>The Global Catalogue of Microorganisms (GCM) 10K type strain sequencing project: providing services to taxonomists for standard genome sequencing and annotation.</title>
        <authorList>
            <consortium name="The Broad Institute Genomics Platform"/>
            <consortium name="The Broad Institute Genome Sequencing Center for Infectious Disease"/>
            <person name="Wu L."/>
            <person name="Ma J."/>
        </authorList>
    </citation>
    <scope>NUCLEOTIDE SEQUENCE [LARGE SCALE GENOMIC DNA]</scope>
    <source>
        <strain evidence="4">CCUG 54518</strain>
    </source>
</reference>
<feature type="domain" description="DUF306" evidence="2">
    <location>
        <begin position="32"/>
        <end position="137"/>
    </location>
</feature>
<dbReference type="InterPro" id="IPR038670">
    <property type="entry name" value="HslJ-like_sf"/>
</dbReference>
<comment type="caution">
    <text evidence="3">The sequence shown here is derived from an EMBL/GenBank/DDBJ whole genome shotgun (WGS) entry which is preliminary data.</text>
</comment>
<keyword evidence="1" id="KW-0732">Signal</keyword>
<organism evidence="3 4">
    <name type="scientific">Hydrogenophaga bisanensis</name>
    <dbReference type="NCBI Taxonomy" id="439611"/>
    <lineage>
        <taxon>Bacteria</taxon>
        <taxon>Pseudomonadati</taxon>
        <taxon>Pseudomonadota</taxon>
        <taxon>Betaproteobacteria</taxon>
        <taxon>Burkholderiales</taxon>
        <taxon>Comamonadaceae</taxon>
        <taxon>Hydrogenophaga</taxon>
    </lineage>
</organism>
<sequence>MPLSDPIHPVRRLLLGTCLTLAACATSQAVPPLAGSEWRLSHINDDAVLAHPPATLVFGADGRLSGHGTCNRFTASYRLDSDRLTIGPVAATRIGCPGPVGQQENRYLQALQGAAQVRQQDGGLLIRSDSPAAVLRFVPARP</sequence>
<name>A0ABW2R5K6_9BURK</name>
<accession>A0ABW2R5K6</accession>